<dbReference type="SMART" id="SM00563">
    <property type="entry name" value="PlsC"/>
    <property type="match status" value="1"/>
</dbReference>
<sequence>MRRPRTPVPPAYRFAASILRPTMRALTRHEWHGAENLPATGGFLACSNHVSYVDPISLAHFLYDNDKPPHYLAKHEVFAVPGVGAILRHADQIPVYRESAHAVEAFRAAVAAVDRGHCVVVYPEGTITRDPGLWPMTGKTGAARVALATRCPVIPIGQWGPQALLAPYAKKPHLVPRKTMHVTAGPAVDLSDLYDVPETREVHVEATNRIIAAITTIVEELRGETAPEERWDSRKHGQPPTGDFRHQDGAA</sequence>
<dbReference type="EMBL" id="CAJB01000433">
    <property type="protein sequence ID" value="CCH80502.1"/>
    <property type="molecule type" value="Genomic_DNA"/>
</dbReference>
<dbReference type="SUPFAM" id="SSF69593">
    <property type="entry name" value="Glycerol-3-phosphate (1)-acyltransferase"/>
    <property type="match status" value="1"/>
</dbReference>
<protein>
    <submittedName>
        <fullName evidence="5">Putative acyltransferase</fullName>
    </submittedName>
</protein>
<dbReference type="GO" id="GO:0003841">
    <property type="term" value="F:1-acylglycerol-3-phosphate O-acyltransferase activity"/>
    <property type="evidence" value="ECO:0007669"/>
    <property type="project" value="TreeGrafter"/>
</dbReference>
<evidence type="ECO:0000256" key="3">
    <source>
        <dbReference type="SAM" id="MobiDB-lite"/>
    </source>
</evidence>
<dbReference type="Pfam" id="PF01553">
    <property type="entry name" value="Acyltransferase"/>
    <property type="match status" value="1"/>
</dbReference>
<dbReference type="CDD" id="cd07989">
    <property type="entry name" value="LPLAT_AGPAT-like"/>
    <property type="match status" value="1"/>
</dbReference>
<dbReference type="PANTHER" id="PTHR10434:SF55">
    <property type="entry name" value="POSSIBLE ACYLTRANSFERASE"/>
    <property type="match status" value="1"/>
</dbReference>
<dbReference type="RefSeq" id="WP_053080015.1">
    <property type="nucleotide sequence ID" value="NZ_HF570958.1"/>
</dbReference>
<comment type="caution">
    <text evidence="5">The sequence shown here is derived from an EMBL/GenBank/DDBJ whole genome shotgun (WGS) entry which is preliminary data.</text>
</comment>
<name>A0A077M624_9MICO</name>
<feature type="domain" description="Phospholipid/glycerol acyltransferase" evidence="4">
    <location>
        <begin position="43"/>
        <end position="161"/>
    </location>
</feature>
<dbReference type="GO" id="GO:0006654">
    <property type="term" value="P:phosphatidic acid biosynthetic process"/>
    <property type="evidence" value="ECO:0007669"/>
    <property type="project" value="TreeGrafter"/>
</dbReference>
<keyword evidence="6" id="KW-1185">Reference proteome</keyword>
<reference evidence="5 6" key="1">
    <citation type="journal article" date="2013" name="ISME J.">
        <title>A metabolic model for members of the genus Tetrasphaera involved in enhanced biological phosphorus removal.</title>
        <authorList>
            <person name="Kristiansen R."/>
            <person name="Nguyen H.T.T."/>
            <person name="Saunders A.M."/>
            <person name="Nielsen J.L."/>
            <person name="Wimmer R."/>
            <person name="Le V.Q."/>
            <person name="McIlroy S.J."/>
            <person name="Petrovski S."/>
            <person name="Seviour R.J."/>
            <person name="Calteau A."/>
            <person name="Nielsen K.L."/>
            <person name="Nielsen P.H."/>
        </authorList>
    </citation>
    <scope>NUCLEOTIDE SEQUENCE [LARGE SCALE GENOMIC DNA]</scope>
    <source>
        <strain evidence="5 6">T1-X7</strain>
    </source>
</reference>
<accession>A0A077M624</accession>
<dbReference type="STRING" id="1194083.BN12_970013"/>
<feature type="region of interest" description="Disordered" evidence="3">
    <location>
        <begin position="223"/>
        <end position="251"/>
    </location>
</feature>
<dbReference type="InterPro" id="IPR002123">
    <property type="entry name" value="Plipid/glycerol_acylTrfase"/>
</dbReference>
<dbReference type="Proteomes" id="UP000035721">
    <property type="component" value="Unassembled WGS sequence"/>
</dbReference>
<organism evidence="5 6">
    <name type="scientific">Nostocoides japonicum T1-X7</name>
    <dbReference type="NCBI Taxonomy" id="1194083"/>
    <lineage>
        <taxon>Bacteria</taxon>
        <taxon>Bacillati</taxon>
        <taxon>Actinomycetota</taxon>
        <taxon>Actinomycetes</taxon>
        <taxon>Micrococcales</taxon>
        <taxon>Intrasporangiaceae</taxon>
        <taxon>Nostocoides</taxon>
    </lineage>
</organism>
<feature type="compositionally biased region" description="Basic and acidic residues" evidence="3">
    <location>
        <begin position="223"/>
        <end position="235"/>
    </location>
</feature>
<dbReference type="PANTHER" id="PTHR10434">
    <property type="entry name" value="1-ACYL-SN-GLYCEROL-3-PHOSPHATE ACYLTRANSFERASE"/>
    <property type="match status" value="1"/>
</dbReference>
<gene>
    <name evidence="5" type="ORF">BN12_970013</name>
</gene>
<keyword evidence="1 5" id="KW-0808">Transferase</keyword>
<keyword evidence="2 5" id="KW-0012">Acyltransferase</keyword>
<evidence type="ECO:0000313" key="5">
    <source>
        <dbReference type="EMBL" id="CCH80502.1"/>
    </source>
</evidence>
<evidence type="ECO:0000256" key="2">
    <source>
        <dbReference type="ARBA" id="ARBA00023315"/>
    </source>
</evidence>
<evidence type="ECO:0000259" key="4">
    <source>
        <dbReference type="SMART" id="SM00563"/>
    </source>
</evidence>
<dbReference type="GO" id="GO:0005886">
    <property type="term" value="C:plasma membrane"/>
    <property type="evidence" value="ECO:0007669"/>
    <property type="project" value="TreeGrafter"/>
</dbReference>
<proteinExistence type="predicted"/>
<dbReference type="AlphaFoldDB" id="A0A077M624"/>
<evidence type="ECO:0000313" key="6">
    <source>
        <dbReference type="Proteomes" id="UP000035721"/>
    </source>
</evidence>
<evidence type="ECO:0000256" key="1">
    <source>
        <dbReference type="ARBA" id="ARBA00022679"/>
    </source>
</evidence>